<dbReference type="Pfam" id="PF14501">
    <property type="entry name" value="HATPase_c_5"/>
    <property type="match status" value="1"/>
</dbReference>
<proteinExistence type="predicted"/>
<feature type="transmembrane region" description="Helical" evidence="1">
    <location>
        <begin position="61"/>
        <end position="79"/>
    </location>
</feature>
<keyword evidence="3" id="KW-0067">ATP-binding</keyword>
<evidence type="ECO:0000256" key="1">
    <source>
        <dbReference type="SAM" id="Phobius"/>
    </source>
</evidence>
<dbReference type="PANTHER" id="PTHR40448:SF1">
    <property type="entry name" value="TWO-COMPONENT SENSOR HISTIDINE KINASE"/>
    <property type="match status" value="1"/>
</dbReference>
<feature type="transmembrane region" description="Helical" evidence="1">
    <location>
        <begin position="6"/>
        <end position="25"/>
    </location>
</feature>
<dbReference type="Gene3D" id="1.10.287.130">
    <property type="match status" value="1"/>
</dbReference>
<keyword evidence="1" id="KW-0472">Membrane</keyword>
<comment type="caution">
    <text evidence="3">The sequence shown here is derived from an EMBL/GenBank/DDBJ whole genome shotgun (WGS) entry which is preliminary data.</text>
</comment>
<dbReference type="InterPro" id="IPR032834">
    <property type="entry name" value="NatK-like_C"/>
</dbReference>
<dbReference type="SUPFAM" id="SSF55874">
    <property type="entry name" value="ATPase domain of HSP90 chaperone/DNA topoisomerase II/histidine kinase"/>
    <property type="match status" value="1"/>
</dbReference>
<evidence type="ECO:0000313" key="3">
    <source>
        <dbReference type="EMBL" id="RDU22544.1"/>
    </source>
</evidence>
<sequence>MELQLLYYRVSTCTLIFILFFVYRYVYGFSIQRIKKWIIVAGLLGFVLSFLGKTGESYDELLILYAVIVSHLLLFLVVPKKRFRHIFWFWPLVFTVLLPYGLLSMLVQVIFGNLENDLYESIKSFVGDITTLVIMLLVWKLDGKYHFTKRIKKIERYIIGITSTFLGILTFGITDNGFLLHIDIYPKIILWILIAAYILIVYIMIRMLIQGNTAQFYLEISRLNEKYIEEEVRHFEAYKKMQEETRKLRHDMKNHLACIKILMDQEKSEELKNYIEELNLEVAKLDVDVQTNNSMVDAIISSKKERAKEKGIMFAMEGNLLNAADIKAIDWCKIFANALDNAIEALEELHDKYDRTVYISIKQNTNFLLISFENACKYGVIQKNGKIVSRKIDQDNHGFGIDNIKSAVGNYGGDVHINWIQKEDIWQFTLEILLPLNLNKM</sequence>
<dbReference type="CDD" id="cd16935">
    <property type="entry name" value="HATPase_AgrC-ComD-like"/>
    <property type="match status" value="1"/>
</dbReference>
<keyword evidence="4" id="KW-1185">Reference proteome</keyword>
<feature type="transmembrane region" description="Helical" evidence="1">
    <location>
        <begin position="122"/>
        <end position="142"/>
    </location>
</feature>
<accession>A0A371ASJ9</accession>
<feature type="transmembrane region" description="Helical" evidence="1">
    <location>
        <begin position="37"/>
        <end position="55"/>
    </location>
</feature>
<dbReference type="RefSeq" id="WP_115482954.1">
    <property type="nucleotide sequence ID" value="NZ_QRCT01000049.1"/>
</dbReference>
<dbReference type="OrthoDB" id="9156435at2"/>
<dbReference type="InterPro" id="IPR036890">
    <property type="entry name" value="HATPase_C_sf"/>
</dbReference>
<reference evidence="3 4" key="1">
    <citation type="submission" date="2018-07" db="EMBL/GenBank/DDBJ databases">
        <title>Anaerosacharophilus polymeroproducens gen. nov. sp. nov., an anaerobic bacterium isolated from salt field.</title>
        <authorList>
            <person name="Kim W."/>
            <person name="Yang S.-H."/>
            <person name="Oh J."/>
            <person name="Lee J.-H."/>
            <person name="Kwon K.K."/>
        </authorList>
    </citation>
    <scope>NUCLEOTIDE SEQUENCE [LARGE SCALE GENOMIC DNA]</scope>
    <source>
        <strain evidence="3 4">MCWD5</strain>
    </source>
</reference>
<organism evidence="3 4">
    <name type="scientific">Anaerosacchariphilus polymeriproducens</name>
    <dbReference type="NCBI Taxonomy" id="1812858"/>
    <lineage>
        <taxon>Bacteria</taxon>
        <taxon>Bacillati</taxon>
        <taxon>Bacillota</taxon>
        <taxon>Clostridia</taxon>
        <taxon>Lachnospirales</taxon>
        <taxon>Lachnospiraceae</taxon>
        <taxon>Anaerosacchariphilus</taxon>
    </lineage>
</organism>
<keyword evidence="1" id="KW-0812">Transmembrane</keyword>
<dbReference type="EMBL" id="QRCT01000049">
    <property type="protein sequence ID" value="RDU22544.1"/>
    <property type="molecule type" value="Genomic_DNA"/>
</dbReference>
<dbReference type="GO" id="GO:0005524">
    <property type="term" value="F:ATP binding"/>
    <property type="evidence" value="ECO:0007669"/>
    <property type="project" value="UniProtKB-KW"/>
</dbReference>
<dbReference type="Proteomes" id="UP000255036">
    <property type="component" value="Unassembled WGS sequence"/>
</dbReference>
<feature type="transmembrane region" description="Helical" evidence="1">
    <location>
        <begin position="188"/>
        <end position="209"/>
    </location>
</feature>
<dbReference type="AlphaFoldDB" id="A0A371ASJ9"/>
<dbReference type="GO" id="GO:0042802">
    <property type="term" value="F:identical protein binding"/>
    <property type="evidence" value="ECO:0007669"/>
    <property type="project" value="TreeGrafter"/>
</dbReference>
<feature type="transmembrane region" description="Helical" evidence="1">
    <location>
        <begin position="154"/>
        <end position="173"/>
    </location>
</feature>
<feature type="transmembrane region" description="Helical" evidence="1">
    <location>
        <begin position="86"/>
        <end position="110"/>
    </location>
</feature>
<name>A0A371ASJ9_9FIRM</name>
<protein>
    <submittedName>
        <fullName evidence="3">ATP-binding protein</fullName>
    </submittedName>
</protein>
<dbReference type="PANTHER" id="PTHR40448">
    <property type="entry name" value="TWO-COMPONENT SENSOR HISTIDINE KINASE"/>
    <property type="match status" value="1"/>
</dbReference>
<feature type="domain" description="Sensor histidine kinase NatK-like C-terminal" evidence="2">
    <location>
        <begin position="327"/>
        <end position="435"/>
    </location>
</feature>
<evidence type="ECO:0000313" key="4">
    <source>
        <dbReference type="Proteomes" id="UP000255036"/>
    </source>
</evidence>
<keyword evidence="3" id="KW-0547">Nucleotide-binding</keyword>
<keyword evidence="1" id="KW-1133">Transmembrane helix</keyword>
<evidence type="ECO:0000259" key="2">
    <source>
        <dbReference type="Pfam" id="PF14501"/>
    </source>
</evidence>
<dbReference type="Gene3D" id="3.30.565.10">
    <property type="entry name" value="Histidine kinase-like ATPase, C-terminal domain"/>
    <property type="match status" value="1"/>
</dbReference>
<gene>
    <name evidence="3" type="ORF">DWV06_14780</name>
</gene>